<evidence type="ECO:0000256" key="3">
    <source>
        <dbReference type="ARBA" id="ARBA00022771"/>
    </source>
</evidence>
<comment type="subcellular location">
    <subcellularLocation>
        <location evidence="6">Nucleus</location>
    </subcellularLocation>
</comment>
<dbReference type="InterPro" id="IPR004330">
    <property type="entry name" value="FAR1_DNA_bnd_dom"/>
</dbReference>
<evidence type="ECO:0000313" key="9">
    <source>
        <dbReference type="EMBL" id="KAH6832702.1"/>
    </source>
</evidence>
<comment type="caution">
    <text evidence="9">The sequence shown here is derived from an EMBL/GenBank/DDBJ whole genome shotgun (WGS) entry which is preliminary data.</text>
</comment>
<organism evidence="9 10">
    <name type="scientific">Perilla frutescens var. hirtella</name>
    <name type="common">Perilla citriodora</name>
    <name type="synonym">Perilla setoyensis</name>
    <dbReference type="NCBI Taxonomy" id="608512"/>
    <lineage>
        <taxon>Eukaryota</taxon>
        <taxon>Viridiplantae</taxon>
        <taxon>Streptophyta</taxon>
        <taxon>Embryophyta</taxon>
        <taxon>Tracheophyta</taxon>
        <taxon>Spermatophyta</taxon>
        <taxon>Magnoliopsida</taxon>
        <taxon>eudicotyledons</taxon>
        <taxon>Gunneridae</taxon>
        <taxon>Pentapetalae</taxon>
        <taxon>asterids</taxon>
        <taxon>lamiids</taxon>
        <taxon>Lamiales</taxon>
        <taxon>Lamiaceae</taxon>
        <taxon>Nepetoideae</taxon>
        <taxon>Elsholtzieae</taxon>
        <taxon>Perilla</taxon>
    </lineage>
</organism>
<evidence type="ECO:0000313" key="10">
    <source>
        <dbReference type="Proteomes" id="UP001190926"/>
    </source>
</evidence>
<dbReference type="PROSITE" id="PS50966">
    <property type="entry name" value="ZF_SWIM"/>
    <property type="match status" value="1"/>
</dbReference>
<dbReference type="GO" id="GO:0006355">
    <property type="term" value="P:regulation of DNA-templated transcription"/>
    <property type="evidence" value="ECO:0007669"/>
    <property type="project" value="UniProtKB-UniRule"/>
</dbReference>
<dbReference type="Pfam" id="PF04434">
    <property type="entry name" value="SWIM"/>
    <property type="match status" value="1"/>
</dbReference>
<evidence type="ECO:0000256" key="6">
    <source>
        <dbReference type="RuleBase" id="RU367018"/>
    </source>
</evidence>
<feature type="region of interest" description="Disordered" evidence="7">
    <location>
        <begin position="601"/>
        <end position="621"/>
    </location>
</feature>
<feature type="domain" description="SWIM-type" evidence="8">
    <location>
        <begin position="425"/>
        <end position="463"/>
    </location>
</feature>
<protein>
    <recommendedName>
        <fullName evidence="6">Protein FAR1-RELATED SEQUENCE</fullName>
    </recommendedName>
</protein>
<evidence type="ECO:0000256" key="5">
    <source>
        <dbReference type="PROSITE-ProRule" id="PRU00325"/>
    </source>
</evidence>
<evidence type="ECO:0000256" key="7">
    <source>
        <dbReference type="SAM" id="MobiDB-lite"/>
    </source>
</evidence>
<keyword evidence="4 6" id="KW-0862">Zinc</keyword>
<dbReference type="GO" id="GO:0005634">
    <property type="term" value="C:nucleus"/>
    <property type="evidence" value="ECO:0007669"/>
    <property type="project" value="UniProtKB-SubCell"/>
</dbReference>
<name>A0AAD4JFB0_PERFH</name>
<comment type="similarity">
    <text evidence="1 6">Belongs to the FHY3/FAR1 family.</text>
</comment>
<dbReference type="PANTHER" id="PTHR31669">
    <property type="entry name" value="PROTEIN FAR1-RELATED SEQUENCE 10-RELATED"/>
    <property type="match status" value="1"/>
</dbReference>
<evidence type="ECO:0000259" key="8">
    <source>
        <dbReference type="PROSITE" id="PS50966"/>
    </source>
</evidence>
<reference evidence="9 10" key="1">
    <citation type="journal article" date="2021" name="Nat. Commun.">
        <title>Incipient diploidization of the medicinal plant Perilla within 10,000 years.</title>
        <authorList>
            <person name="Zhang Y."/>
            <person name="Shen Q."/>
            <person name="Leng L."/>
            <person name="Zhang D."/>
            <person name="Chen S."/>
            <person name="Shi Y."/>
            <person name="Ning Z."/>
            <person name="Chen S."/>
        </authorList>
    </citation>
    <scope>NUCLEOTIDE SEQUENCE [LARGE SCALE GENOMIC DNA]</scope>
    <source>
        <strain evidence="10">cv. PC099</strain>
    </source>
</reference>
<dbReference type="SMART" id="SM00575">
    <property type="entry name" value="ZnF_PMZ"/>
    <property type="match status" value="1"/>
</dbReference>
<keyword evidence="10" id="KW-1185">Reference proteome</keyword>
<keyword evidence="3 5" id="KW-0863">Zinc-finger</keyword>
<dbReference type="InterPro" id="IPR007527">
    <property type="entry name" value="Znf_SWIM"/>
</dbReference>
<dbReference type="Pfam" id="PF03101">
    <property type="entry name" value="FAR1"/>
    <property type="match status" value="1"/>
</dbReference>
<dbReference type="Proteomes" id="UP001190926">
    <property type="component" value="Unassembled WGS sequence"/>
</dbReference>
<proteinExistence type="inferred from homology"/>
<accession>A0AAD4JFB0</accession>
<dbReference type="InterPro" id="IPR031052">
    <property type="entry name" value="FHY3/FAR1"/>
</dbReference>
<keyword evidence="6" id="KW-0539">Nucleus</keyword>
<evidence type="ECO:0000256" key="2">
    <source>
        <dbReference type="ARBA" id="ARBA00022723"/>
    </source>
</evidence>
<comment type="function">
    <text evidence="6">Putative transcription activator involved in regulating light control of development.</text>
</comment>
<sequence>MDQDAYVDNNACRRLDFFEANKEKEPANSSEEKLIYERHLNISEEKIPKVGMEFDTDDAAYTFYNEYAKEVGFSIRKQSGHQHNGRLLDRIFCCSCQGHRPTDKREANIKSHRPETRTGCKAAMKINGRGTAKYTVTEFIPEHGGHMLASPNKTFLLRSHRNINTLQASQVDIIESSGIAPKAGYTLMSKQMGGRKNVGFILEDYRNYLRSKRTVQTKTGETGAQWPETCHRLCIWHIYQNAATHLSHVFANFTSFSKDFSSCIYDYDEEDDFLNAWHHMLEKYELENNEWLQRLFKIREKWALVYGRQSFCADMITTQRSESMHSSLKKYVSYKHDLLQFFHHFDRLIDDRRYKEYKADFKISQTTPAMTFPIQILKHAATIYTHSVFKLFQEQLSKAYDCKVDLCSNSEEILQYRVVSFGKKYHHMVVFHCSRVEVSCSCRKFEFAGILCSHALKVLSLNNVVEIPDLYILKRWTKNAKKNFVGAQSTGASLVPFEPANEDEQKKLKAVRCKELGNLHNQLAMRATLSTQAFENVKNGLIRMIEDLDASLENTSFGNPIIGSELDIGVSQKATNQDGQESVEPMVKGWKKKEKKSIKTGKRAISGLEKRPRQKKQNNAIRSENNVQVVNSTVNQQNNIAPYSKMDQQNEMSLTKLLQSQNQFSLRIWLCFSNNKRRLDAAADHEGLEKRIFSCLGFEDEVIHKLALDKRHLQVALRHQLKHEDSCWNIFSDAVKKDGIIEQVPAEMEKRRDEILKKCEGLPLMAKMLGEIAHHVVIAKIQEIQTHHHQD</sequence>
<dbReference type="AlphaFoldDB" id="A0AAD4JFB0"/>
<evidence type="ECO:0000256" key="1">
    <source>
        <dbReference type="ARBA" id="ARBA00005889"/>
    </source>
</evidence>
<gene>
    <name evidence="9" type="ORF">C2S53_015746</name>
</gene>
<dbReference type="EMBL" id="SDAM02000066">
    <property type="protein sequence ID" value="KAH6832702.1"/>
    <property type="molecule type" value="Genomic_DNA"/>
</dbReference>
<dbReference type="InterPro" id="IPR006564">
    <property type="entry name" value="Znf_PMZ"/>
</dbReference>
<dbReference type="PANTHER" id="PTHR31669:SF299">
    <property type="entry name" value="PROTEIN FAR1-RELATED SEQUENCE"/>
    <property type="match status" value="1"/>
</dbReference>
<evidence type="ECO:0000256" key="4">
    <source>
        <dbReference type="ARBA" id="ARBA00022833"/>
    </source>
</evidence>
<keyword evidence="2 6" id="KW-0479">Metal-binding</keyword>
<dbReference type="GO" id="GO:0008270">
    <property type="term" value="F:zinc ion binding"/>
    <property type="evidence" value="ECO:0007669"/>
    <property type="project" value="UniProtKB-UniRule"/>
</dbReference>